<reference evidence="1" key="1">
    <citation type="submission" date="2019-08" db="EMBL/GenBank/DDBJ databases">
        <authorList>
            <person name="Kucharzyk K."/>
            <person name="Murdoch R.W."/>
            <person name="Higgins S."/>
            <person name="Loffler F."/>
        </authorList>
    </citation>
    <scope>NUCLEOTIDE SEQUENCE</scope>
</reference>
<name>A0A645GYI1_9ZZZZ</name>
<evidence type="ECO:0000313" key="1">
    <source>
        <dbReference type="EMBL" id="MPN28683.1"/>
    </source>
</evidence>
<organism evidence="1">
    <name type="scientific">bioreactor metagenome</name>
    <dbReference type="NCBI Taxonomy" id="1076179"/>
    <lineage>
        <taxon>unclassified sequences</taxon>
        <taxon>metagenomes</taxon>
        <taxon>ecological metagenomes</taxon>
    </lineage>
</organism>
<comment type="caution">
    <text evidence="1">The sequence shown here is derived from an EMBL/GenBank/DDBJ whole genome shotgun (WGS) entry which is preliminary data.</text>
</comment>
<proteinExistence type="predicted"/>
<protein>
    <submittedName>
        <fullName evidence="1">Uncharacterized protein</fullName>
    </submittedName>
</protein>
<sequence>MADCVSKVSGGAAIDRQRMASFDEYLNQLVYRIYSLTDEEINCIEHYELSLPKRSHRNRKSTR</sequence>
<dbReference type="EMBL" id="VSSQ01079058">
    <property type="protein sequence ID" value="MPN28683.1"/>
    <property type="molecule type" value="Genomic_DNA"/>
</dbReference>
<dbReference type="AlphaFoldDB" id="A0A645GYI1"/>
<gene>
    <name evidence="1" type="ORF">SDC9_176127</name>
</gene>
<accession>A0A645GYI1</accession>